<sequence length="242" mass="27484">MKLSRPRYNFLMTLPFDRATHPLLEESKAESLGKLFRLMEALENAEKKLEAVWGPELKLSIIDSRAMRAWETQWIPYFAEHPDIADRYYGTWRDQYFVPESLSKSYLSDNIEEFSNPAAFNVAVWHGDMLCGVACGGYRGELQRGFVSVMLREANPDPAQPLRGKIGLIIHEAAAEYARQSDINRVCYIGPFSEGAVKVHKAMGFHRESIEFLPGMLTEAYTGYINISKPFPILTGALYPQP</sequence>
<gene>
    <name evidence="1" type="ORF">HYS17_08705</name>
</gene>
<proteinExistence type="predicted"/>
<evidence type="ECO:0008006" key="3">
    <source>
        <dbReference type="Google" id="ProtNLM"/>
    </source>
</evidence>
<organism evidence="1 2">
    <name type="scientific">Micavibrio aeruginosavorus</name>
    <dbReference type="NCBI Taxonomy" id="349221"/>
    <lineage>
        <taxon>Bacteria</taxon>
        <taxon>Pseudomonadati</taxon>
        <taxon>Bdellovibrionota</taxon>
        <taxon>Bdellovibrionia</taxon>
        <taxon>Bdellovibrionales</taxon>
        <taxon>Pseudobdellovibrionaceae</taxon>
        <taxon>Micavibrio</taxon>
    </lineage>
</organism>
<evidence type="ECO:0000313" key="2">
    <source>
        <dbReference type="Proteomes" id="UP000595362"/>
    </source>
</evidence>
<dbReference type="AlphaFoldDB" id="A0A7T5R129"/>
<protein>
    <recommendedName>
        <fullName evidence="3">N-acetyltransferase domain-containing protein</fullName>
    </recommendedName>
</protein>
<accession>A0A7T5R129</accession>
<dbReference type="Proteomes" id="UP000595362">
    <property type="component" value="Chromosome"/>
</dbReference>
<evidence type="ECO:0000313" key="1">
    <source>
        <dbReference type="EMBL" id="QQG35597.1"/>
    </source>
</evidence>
<dbReference type="EMBL" id="CP066681">
    <property type="protein sequence ID" value="QQG35597.1"/>
    <property type="molecule type" value="Genomic_DNA"/>
</dbReference>
<dbReference type="SUPFAM" id="SSF55729">
    <property type="entry name" value="Acyl-CoA N-acyltransferases (Nat)"/>
    <property type="match status" value="1"/>
</dbReference>
<reference evidence="1 2" key="1">
    <citation type="submission" date="2020-07" db="EMBL/GenBank/DDBJ databases">
        <title>Huge and variable diversity of episymbiotic CPR bacteria and DPANN archaea in groundwater ecosystems.</title>
        <authorList>
            <person name="He C.Y."/>
            <person name="Keren R."/>
            <person name="Whittaker M."/>
            <person name="Farag I.F."/>
            <person name="Doudna J."/>
            <person name="Cate J.H.D."/>
            <person name="Banfield J.F."/>
        </authorList>
    </citation>
    <scope>NUCLEOTIDE SEQUENCE [LARGE SCALE GENOMIC DNA]</scope>
    <source>
        <strain evidence="1">NC_groundwater_70_Ag_B-0.1um_54_66</strain>
    </source>
</reference>
<name>A0A7T5R129_9BACT</name>
<dbReference type="InterPro" id="IPR016181">
    <property type="entry name" value="Acyl_CoA_acyltransferase"/>
</dbReference>